<evidence type="ECO:0000256" key="9">
    <source>
        <dbReference type="ARBA" id="ARBA00023136"/>
    </source>
</evidence>
<feature type="domain" description="Histidine kinase" evidence="11">
    <location>
        <begin position="497"/>
        <end position="709"/>
    </location>
</feature>
<dbReference type="InterPro" id="IPR013767">
    <property type="entry name" value="PAS_fold"/>
</dbReference>
<evidence type="ECO:0000256" key="10">
    <source>
        <dbReference type="SAM" id="Phobius"/>
    </source>
</evidence>
<evidence type="ECO:0000256" key="6">
    <source>
        <dbReference type="ARBA" id="ARBA00022692"/>
    </source>
</evidence>
<name>A0A5B9QSA3_9BACT</name>
<protein>
    <recommendedName>
        <fullName evidence="3">histidine kinase</fullName>
        <ecNumber evidence="3">2.7.13.3</ecNumber>
    </recommendedName>
</protein>
<dbReference type="InterPro" id="IPR005467">
    <property type="entry name" value="His_kinase_dom"/>
</dbReference>
<dbReference type="InterPro" id="IPR042240">
    <property type="entry name" value="CHASE_sf"/>
</dbReference>
<evidence type="ECO:0000313" key="15">
    <source>
        <dbReference type="Proteomes" id="UP000325286"/>
    </source>
</evidence>
<keyword evidence="15" id="KW-1185">Reference proteome</keyword>
<organism evidence="14 15">
    <name type="scientific">Roseimaritima ulvae</name>
    <dbReference type="NCBI Taxonomy" id="980254"/>
    <lineage>
        <taxon>Bacteria</taxon>
        <taxon>Pseudomonadati</taxon>
        <taxon>Planctomycetota</taxon>
        <taxon>Planctomycetia</taxon>
        <taxon>Pirellulales</taxon>
        <taxon>Pirellulaceae</taxon>
        <taxon>Roseimaritima</taxon>
    </lineage>
</organism>
<evidence type="ECO:0000256" key="7">
    <source>
        <dbReference type="ARBA" id="ARBA00022777"/>
    </source>
</evidence>
<dbReference type="InterPro" id="IPR004358">
    <property type="entry name" value="Sig_transdc_His_kin-like_C"/>
</dbReference>
<evidence type="ECO:0000256" key="8">
    <source>
        <dbReference type="ARBA" id="ARBA00022989"/>
    </source>
</evidence>
<feature type="domain" description="PAS" evidence="12">
    <location>
        <begin position="355"/>
        <end position="401"/>
    </location>
</feature>
<dbReference type="InterPro" id="IPR003594">
    <property type="entry name" value="HATPase_dom"/>
</dbReference>
<dbReference type="InterPro" id="IPR036890">
    <property type="entry name" value="HATPase_C_sf"/>
</dbReference>
<accession>A0A5B9QSA3</accession>
<evidence type="ECO:0000259" key="11">
    <source>
        <dbReference type="PROSITE" id="PS50109"/>
    </source>
</evidence>
<evidence type="ECO:0000259" key="13">
    <source>
        <dbReference type="PROSITE" id="PS50839"/>
    </source>
</evidence>
<dbReference type="InterPro" id="IPR006189">
    <property type="entry name" value="CHASE_dom"/>
</dbReference>
<dbReference type="Pfam" id="PF03924">
    <property type="entry name" value="CHASE"/>
    <property type="match status" value="1"/>
</dbReference>
<dbReference type="GO" id="GO:0000155">
    <property type="term" value="F:phosphorelay sensor kinase activity"/>
    <property type="evidence" value="ECO:0007669"/>
    <property type="project" value="InterPro"/>
</dbReference>
<comment type="subcellular location">
    <subcellularLocation>
        <location evidence="2">Membrane</location>
    </subcellularLocation>
</comment>
<dbReference type="InterPro" id="IPR003661">
    <property type="entry name" value="HisK_dim/P_dom"/>
</dbReference>
<keyword evidence="8 10" id="KW-1133">Transmembrane helix</keyword>
<keyword evidence="9 10" id="KW-0472">Membrane</keyword>
<evidence type="ECO:0000256" key="4">
    <source>
        <dbReference type="ARBA" id="ARBA00022553"/>
    </source>
</evidence>
<dbReference type="SUPFAM" id="SSF55874">
    <property type="entry name" value="ATPase domain of HSP90 chaperone/DNA topoisomerase II/histidine kinase"/>
    <property type="match status" value="1"/>
</dbReference>
<dbReference type="Gene3D" id="3.30.450.20">
    <property type="entry name" value="PAS domain"/>
    <property type="match status" value="1"/>
</dbReference>
<evidence type="ECO:0000256" key="3">
    <source>
        <dbReference type="ARBA" id="ARBA00012438"/>
    </source>
</evidence>
<dbReference type="GO" id="GO:0016020">
    <property type="term" value="C:membrane"/>
    <property type="evidence" value="ECO:0007669"/>
    <property type="project" value="UniProtKB-SubCell"/>
</dbReference>
<dbReference type="Pfam" id="PF00512">
    <property type="entry name" value="HisKA"/>
    <property type="match status" value="1"/>
</dbReference>
<dbReference type="SMART" id="SM01079">
    <property type="entry name" value="CHASE"/>
    <property type="match status" value="1"/>
</dbReference>
<dbReference type="PANTHER" id="PTHR42878">
    <property type="entry name" value="TWO-COMPONENT HISTIDINE KINASE"/>
    <property type="match status" value="1"/>
</dbReference>
<dbReference type="Proteomes" id="UP000325286">
    <property type="component" value="Chromosome"/>
</dbReference>
<dbReference type="PROSITE" id="PS50839">
    <property type="entry name" value="CHASE"/>
    <property type="match status" value="1"/>
</dbReference>
<dbReference type="CDD" id="cd00130">
    <property type="entry name" value="PAS"/>
    <property type="match status" value="1"/>
</dbReference>
<dbReference type="Gene3D" id="1.10.287.130">
    <property type="match status" value="1"/>
</dbReference>
<dbReference type="SUPFAM" id="SSF55785">
    <property type="entry name" value="PYP-like sensor domain (PAS domain)"/>
    <property type="match status" value="1"/>
</dbReference>
<dbReference type="PANTHER" id="PTHR42878:SF15">
    <property type="entry name" value="BACTERIOPHYTOCHROME"/>
    <property type="match status" value="1"/>
</dbReference>
<dbReference type="EC" id="2.7.13.3" evidence="3"/>
<dbReference type="Gene3D" id="3.30.565.10">
    <property type="entry name" value="Histidine kinase-like ATPase, C-terminal domain"/>
    <property type="match status" value="1"/>
</dbReference>
<evidence type="ECO:0000313" key="14">
    <source>
        <dbReference type="EMBL" id="QEG41874.1"/>
    </source>
</evidence>
<feature type="transmembrane region" description="Helical" evidence="10">
    <location>
        <begin position="12"/>
        <end position="30"/>
    </location>
</feature>
<dbReference type="AlphaFoldDB" id="A0A5B9QSA3"/>
<dbReference type="GO" id="GO:0000156">
    <property type="term" value="F:phosphorelay response regulator activity"/>
    <property type="evidence" value="ECO:0007669"/>
    <property type="project" value="TreeGrafter"/>
</dbReference>
<keyword evidence="4" id="KW-0597">Phosphoprotein</keyword>
<dbReference type="PROSITE" id="PS50109">
    <property type="entry name" value="HIS_KIN"/>
    <property type="match status" value="1"/>
</dbReference>
<dbReference type="SMART" id="SM00388">
    <property type="entry name" value="HisKA"/>
    <property type="match status" value="1"/>
</dbReference>
<proteinExistence type="predicted"/>
<keyword evidence="5 14" id="KW-0808">Transferase</keyword>
<reference evidence="14 15" key="1">
    <citation type="submission" date="2019-08" db="EMBL/GenBank/DDBJ databases">
        <title>Deep-cultivation of Planctomycetes and their phenomic and genomic characterization uncovers novel biology.</title>
        <authorList>
            <person name="Wiegand S."/>
            <person name="Jogler M."/>
            <person name="Boedeker C."/>
            <person name="Pinto D."/>
            <person name="Vollmers J."/>
            <person name="Rivas-Marin E."/>
            <person name="Kohn T."/>
            <person name="Peeters S.H."/>
            <person name="Heuer A."/>
            <person name="Rast P."/>
            <person name="Oberbeckmann S."/>
            <person name="Bunk B."/>
            <person name="Jeske O."/>
            <person name="Meyerdierks A."/>
            <person name="Storesund J.E."/>
            <person name="Kallscheuer N."/>
            <person name="Luecker S."/>
            <person name="Lage O.M."/>
            <person name="Pohl T."/>
            <person name="Merkel B.J."/>
            <person name="Hornburger P."/>
            <person name="Mueller R.-W."/>
            <person name="Bruemmer F."/>
            <person name="Labrenz M."/>
            <person name="Spormann A.M."/>
            <person name="Op den Camp H."/>
            <person name="Overmann J."/>
            <person name="Amann R."/>
            <person name="Jetten M.S.M."/>
            <person name="Mascher T."/>
            <person name="Medema M.H."/>
            <person name="Devos D.P."/>
            <person name="Kaster A.-K."/>
            <person name="Ovreas L."/>
            <person name="Rohde M."/>
            <person name="Galperin M.Y."/>
            <person name="Jogler C."/>
        </authorList>
    </citation>
    <scope>NUCLEOTIDE SEQUENCE [LARGE SCALE GENOMIC DNA]</scope>
    <source>
        <strain evidence="14 15">UC8</strain>
    </source>
</reference>
<dbReference type="SUPFAM" id="SSF47384">
    <property type="entry name" value="Homodimeric domain of signal transducing histidine kinase"/>
    <property type="match status" value="1"/>
</dbReference>
<dbReference type="GO" id="GO:0007234">
    <property type="term" value="P:osmosensory signaling via phosphorelay pathway"/>
    <property type="evidence" value="ECO:0007669"/>
    <property type="project" value="TreeGrafter"/>
</dbReference>
<dbReference type="EMBL" id="CP042914">
    <property type="protein sequence ID" value="QEG41874.1"/>
    <property type="molecule type" value="Genomic_DNA"/>
</dbReference>
<evidence type="ECO:0000259" key="12">
    <source>
        <dbReference type="PROSITE" id="PS50112"/>
    </source>
</evidence>
<dbReference type="InterPro" id="IPR035965">
    <property type="entry name" value="PAS-like_dom_sf"/>
</dbReference>
<dbReference type="InterPro" id="IPR036097">
    <property type="entry name" value="HisK_dim/P_sf"/>
</dbReference>
<dbReference type="SMART" id="SM00387">
    <property type="entry name" value="HATPase_c"/>
    <property type="match status" value="1"/>
</dbReference>
<dbReference type="CDD" id="cd00082">
    <property type="entry name" value="HisKA"/>
    <property type="match status" value="1"/>
</dbReference>
<feature type="transmembrane region" description="Helical" evidence="10">
    <location>
        <begin position="314"/>
        <end position="334"/>
    </location>
</feature>
<dbReference type="KEGG" id="rul:UC8_39020"/>
<evidence type="ECO:0000256" key="1">
    <source>
        <dbReference type="ARBA" id="ARBA00000085"/>
    </source>
</evidence>
<dbReference type="Gene3D" id="3.30.450.350">
    <property type="entry name" value="CHASE domain"/>
    <property type="match status" value="1"/>
</dbReference>
<comment type="catalytic activity">
    <reaction evidence="1">
        <text>ATP + protein L-histidine = ADP + protein N-phospho-L-histidine.</text>
        <dbReference type="EC" id="2.7.13.3"/>
    </reaction>
</comment>
<feature type="domain" description="CHASE" evidence="13">
    <location>
        <begin position="74"/>
        <end position="297"/>
    </location>
</feature>
<gene>
    <name evidence="14" type="primary">cph1_3</name>
    <name evidence="14" type="ORF">UC8_39020</name>
</gene>
<dbReference type="Pfam" id="PF00989">
    <property type="entry name" value="PAS"/>
    <property type="match status" value="1"/>
</dbReference>
<dbReference type="GO" id="GO:0006355">
    <property type="term" value="P:regulation of DNA-templated transcription"/>
    <property type="evidence" value="ECO:0007669"/>
    <property type="project" value="InterPro"/>
</dbReference>
<dbReference type="InterPro" id="IPR050351">
    <property type="entry name" value="BphY/WalK/GraS-like"/>
</dbReference>
<dbReference type="PRINTS" id="PR00344">
    <property type="entry name" value="BCTRLSENSOR"/>
</dbReference>
<dbReference type="InterPro" id="IPR000014">
    <property type="entry name" value="PAS"/>
</dbReference>
<dbReference type="Pfam" id="PF02518">
    <property type="entry name" value="HATPase_c"/>
    <property type="match status" value="1"/>
</dbReference>
<dbReference type="GO" id="GO:0030295">
    <property type="term" value="F:protein kinase activator activity"/>
    <property type="evidence" value="ECO:0007669"/>
    <property type="project" value="TreeGrafter"/>
</dbReference>
<evidence type="ECO:0000256" key="2">
    <source>
        <dbReference type="ARBA" id="ARBA00004370"/>
    </source>
</evidence>
<keyword evidence="7" id="KW-0418">Kinase</keyword>
<keyword evidence="6 10" id="KW-0812">Transmembrane</keyword>
<dbReference type="SMART" id="SM00091">
    <property type="entry name" value="PAS"/>
    <property type="match status" value="1"/>
</dbReference>
<sequence>MADGGSFHSSGVAWAILGVSLIVTAIAWYLSHSYIEDRATDRFRFRTAEVRDAVAQRMLEYEQVLRSGVGLFASSDHVSREEWRKFIDNSELQEYYPGIQGIGISEFVSREEKEAYEQAVREEGFPDFAIQPEGDRKRYGVVHYLEPFDWRNQRAFGYDMYSEPTRRSAMDQAIASGRPTISGMVTLVQETETDVQRGFLVYLPIFDRSLPRDTLEQKRAAVQGFVYAPFRANDLMQGILQSETSDIDFEIFDGETLTATHLLYDSNGTLHGTSDNAAPQFSETFQLNLHGRTWTLYFESKPGFIGPTESATSFLVACVGLLVDVLLFLVIGSIGRRHRHAAMLAESMTQAFRRQQKQFKAVCDSAHDPIVLIDARGDLIYANPATEKTFGFTAEELLGRSYRLLFQSAPINRDVRSLPPGSGVFQSVANTEQICLRRDGDAFQAEVSMSHWSEEGQPFSALVLRDVSDRKEKEALIRQTVTELERSNRDLDDFANIASHDLRSPLRGIAHLAEWTIEDAGDRLPSTCTEHLQKMQDRIELMDGLLRDLLAYSRAGKIDDRLVTVDTNELVQQLASLLDRPAEFGVHIEGDLPSFETLRTPLETCLRNLMANAIKHHDRSDGTVTISATVDSHFVHFVVADDGPGIAHAYHDRIFKIFHTLAAKDSGDSGSGVGLAIIKKTVESYGGSIGVESDIGQGARFILHWPRKIADRSGVEKIESNRSLRAVSP</sequence>
<dbReference type="NCBIfam" id="TIGR00229">
    <property type="entry name" value="sensory_box"/>
    <property type="match status" value="1"/>
</dbReference>
<evidence type="ECO:0000256" key="5">
    <source>
        <dbReference type="ARBA" id="ARBA00022679"/>
    </source>
</evidence>
<dbReference type="PROSITE" id="PS50112">
    <property type="entry name" value="PAS"/>
    <property type="match status" value="1"/>
</dbReference>